<evidence type="ECO:0000256" key="4">
    <source>
        <dbReference type="ARBA" id="ARBA00022840"/>
    </source>
</evidence>
<name>I2H6Z3_HENB6</name>
<feature type="domain" description="RWD" evidence="7">
    <location>
        <begin position="439"/>
        <end position="540"/>
    </location>
</feature>
<accession>I2H6Z3</accession>
<keyword evidence="4" id="KW-0067">ATP-binding</keyword>
<evidence type="ECO:0000259" key="6">
    <source>
        <dbReference type="PROSITE" id="PS50030"/>
    </source>
</evidence>
<dbReference type="Pfam" id="PF07717">
    <property type="entry name" value="OB_NTP_bind"/>
    <property type="match status" value="1"/>
</dbReference>
<evidence type="ECO:0000256" key="2">
    <source>
        <dbReference type="ARBA" id="ARBA00022801"/>
    </source>
</evidence>
<dbReference type="InterPro" id="IPR001650">
    <property type="entry name" value="Helicase_C-like"/>
</dbReference>
<keyword evidence="11" id="KW-1185">Reference proteome</keyword>
<dbReference type="GO" id="GO:0004386">
    <property type="term" value="F:helicase activity"/>
    <property type="evidence" value="ECO:0007669"/>
    <property type="project" value="UniProtKB-KW"/>
</dbReference>
<dbReference type="OrthoDB" id="5600252at2759"/>
<dbReference type="InterPro" id="IPR015940">
    <property type="entry name" value="UBA"/>
</dbReference>
<evidence type="ECO:0008006" key="12">
    <source>
        <dbReference type="Google" id="ProtNLM"/>
    </source>
</evidence>
<dbReference type="GO" id="GO:0016787">
    <property type="term" value="F:hydrolase activity"/>
    <property type="evidence" value="ECO:0007669"/>
    <property type="project" value="UniProtKB-KW"/>
</dbReference>
<dbReference type="PROSITE" id="PS51192">
    <property type="entry name" value="HELICASE_ATP_BIND_1"/>
    <property type="match status" value="1"/>
</dbReference>
<dbReference type="SMART" id="SM00847">
    <property type="entry name" value="HA2"/>
    <property type="match status" value="1"/>
</dbReference>
<dbReference type="InterPro" id="IPR011709">
    <property type="entry name" value="DEAD-box_helicase_OB_fold"/>
</dbReference>
<dbReference type="PROSITE" id="PS50030">
    <property type="entry name" value="UBA"/>
    <property type="match status" value="1"/>
</dbReference>
<dbReference type="OMA" id="LFRVCNM"/>
<dbReference type="FunFam" id="3.40.50.300:FF:001214">
    <property type="entry name" value="DExH-box ATP-dependent RNA helicase"/>
    <property type="match status" value="1"/>
</dbReference>
<evidence type="ECO:0000313" key="11">
    <source>
        <dbReference type="Proteomes" id="UP000002866"/>
    </source>
</evidence>
<evidence type="ECO:0000256" key="1">
    <source>
        <dbReference type="ARBA" id="ARBA00022741"/>
    </source>
</evidence>
<protein>
    <recommendedName>
        <fullName evidence="12">RNA helicase</fullName>
    </recommendedName>
</protein>
<keyword evidence="1" id="KW-0547">Nucleotide-binding</keyword>
<evidence type="ECO:0000259" key="8">
    <source>
        <dbReference type="PROSITE" id="PS51192"/>
    </source>
</evidence>
<dbReference type="InterPro" id="IPR056328">
    <property type="entry name" value="DSRM_DHX29"/>
</dbReference>
<dbReference type="GeneID" id="14497454"/>
<dbReference type="Pfam" id="PF24385">
    <property type="entry name" value="DSRM_DHX29"/>
    <property type="match status" value="1"/>
</dbReference>
<dbReference type="Pfam" id="PF05773">
    <property type="entry name" value="RWD"/>
    <property type="match status" value="1"/>
</dbReference>
<dbReference type="PROSITE" id="PS50908">
    <property type="entry name" value="RWD"/>
    <property type="match status" value="1"/>
</dbReference>
<dbReference type="InParanoid" id="I2H6Z3"/>
<evidence type="ECO:0000259" key="7">
    <source>
        <dbReference type="PROSITE" id="PS50908"/>
    </source>
</evidence>
<dbReference type="PROSITE" id="PS51194">
    <property type="entry name" value="HELICASE_CTER"/>
    <property type="match status" value="1"/>
</dbReference>
<evidence type="ECO:0000256" key="3">
    <source>
        <dbReference type="ARBA" id="ARBA00022806"/>
    </source>
</evidence>
<dbReference type="SMART" id="SM00591">
    <property type="entry name" value="RWD"/>
    <property type="match status" value="1"/>
</dbReference>
<dbReference type="CDD" id="cd23827">
    <property type="entry name" value="RWD_YLR419W-like"/>
    <property type="match status" value="1"/>
</dbReference>
<dbReference type="PANTHER" id="PTHR18934:SF267">
    <property type="entry name" value="ATP-DEPENDENT RNA HELICASE YLR419W-RELATED"/>
    <property type="match status" value="1"/>
</dbReference>
<dbReference type="GO" id="GO:0005524">
    <property type="term" value="F:ATP binding"/>
    <property type="evidence" value="ECO:0007669"/>
    <property type="project" value="UniProtKB-KW"/>
</dbReference>
<evidence type="ECO:0000256" key="5">
    <source>
        <dbReference type="SAM" id="MobiDB-lite"/>
    </source>
</evidence>
<dbReference type="SMART" id="SM00490">
    <property type="entry name" value="HELICc"/>
    <property type="match status" value="1"/>
</dbReference>
<dbReference type="RefSeq" id="XP_004181664.1">
    <property type="nucleotide sequence ID" value="XM_004181616.1"/>
</dbReference>
<dbReference type="CDD" id="cd17917">
    <property type="entry name" value="DEXHc_RHA-like"/>
    <property type="match status" value="1"/>
</dbReference>
<keyword evidence="2" id="KW-0378">Hydrolase</keyword>
<dbReference type="EMBL" id="HE806322">
    <property type="protein sequence ID" value="CCH62145.1"/>
    <property type="molecule type" value="Genomic_DNA"/>
</dbReference>
<dbReference type="InterPro" id="IPR027417">
    <property type="entry name" value="P-loop_NTPase"/>
</dbReference>
<dbReference type="SUPFAM" id="SSF54495">
    <property type="entry name" value="UBC-like"/>
    <property type="match status" value="1"/>
</dbReference>
<dbReference type="InterPro" id="IPR009060">
    <property type="entry name" value="UBA-like_sf"/>
</dbReference>
<dbReference type="eggNOG" id="KOG0920">
    <property type="taxonomic scope" value="Eukaryota"/>
</dbReference>
<feature type="domain" description="Helicase C-terminal" evidence="9">
    <location>
        <begin position="849"/>
        <end position="1022"/>
    </location>
</feature>
<dbReference type="STRING" id="1071380.I2H6Z3"/>
<evidence type="ECO:0000313" key="10">
    <source>
        <dbReference type="EMBL" id="CCH62145.1"/>
    </source>
</evidence>
<dbReference type="FunCoup" id="I2H6Z3">
    <property type="interactions" value="1017"/>
</dbReference>
<keyword evidence="3" id="KW-0347">Helicase</keyword>
<dbReference type="Pfam" id="PF00271">
    <property type="entry name" value="Helicase_C"/>
    <property type="match status" value="1"/>
</dbReference>
<dbReference type="InterPro" id="IPR014001">
    <property type="entry name" value="Helicase_ATP-bd"/>
</dbReference>
<feature type="compositionally biased region" description="Basic and acidic residues" evidence="5">
    <location>
        <begin position="28"/>
        <end position="52"/>
    </location>
</feature>
<dbReference type="CDD" id="cd18791">
    <property type="entry name" value="SF2_C_RHA"/>
    <property type="match status" value="1"/>
</dbReference>
<dbReference type="Gene3D" id="1.20.120.1080">
    <property type="match status" value="1"/>
</dbReference>
<dbReference type="InterPro" id="IPR011545">
    <property type="entry name" value="DEAD/DEAH_box_helicase_dom"/>
</dbReference>
<dbReference type="KEGG" id="tbl:TBLA_0G02030"/>
<dbReference type="SUPFAM" id="SSF46934">
    <property type="entry name" value="UBA-like"/>
    <property type="match status" value="1"/>
</dbReference>
<dbReference type="SMART" id="SM00487">
    <property type="entry name" value="DEXDc"/>
    <property type="match status" value="1"/>
</dbReference>
<dbReference type="InterPro" id="IPR016135">
    <property type="entry name" value="UBQ-conjugating_enzyme/RWD"/>
</dbReference>
<feature type="domain" description="UBA" evidence="6">
    <location>
        <begin position="374"/>
        <end position="415"/>
    </location>
</feature>
<reference evidence="10 11" key="1">
    <citation type="journal article" date="2011" name="Proc. Natl. Acad. Sci. U.S.A.">
        <title>Evolutionary erosion of yeast sex chromosomes by mating-type switching accidents.</title>
        <authorList>
            <person name="Gordon J.L."/>
            <person name="Armisen D."/>
            <person name="Proux-Wera E."/>
            <person name="Oheigeartaigh S.S."/>
            <person name="Byrne K.P."/>
            <person name="Wolfe K.H."/>
        </authorList>
    </citation>
    <scope>NUCLEOTIDE SEQUENCE [LARGE SCALE GENOMIC DNA]</scope>
    <source>
        <strain evidence="11">ATCC 34711 / CBS 6284 / DSM 70876 / NBRC 10599 / NRRL Y-10934 / UCD 77-7</strain>
    </source>
</reference>
<dbReference type="SUPFAM" id="SSF52540">
    <property type="entry name" value="P-loop containing nucleoside triphosphate hydrolases"/>
    <property type="match status" value="1"/>
</dbReference>
<sequence length="1442" mass="164679">MAKKSKSSSKSSSSPTPNAGGKKKGKAKGKEEERQEIDEKQSRKLKQQENRTKVTSTSSWTGKLPHTLLHETCQKRKWNKVEYDMKKIGDKGMLAIAVISYTDPKTKEILTIRMNDPTYDKIAGKGLLIPQETSLEARHYAATVALCRIAYNTNMHTMLPPNHRNLWLDLTAFHKKLLKENEYKAGKIFDSDPFKTLLEDRKQKDQKDKELRAKNNQKEREHVATINIAMDDAENFKQSTSKSTKKTISEVNSRKIQNNNLPVSLVHFPKKAWEKAPLVDFDEKSRNILESALKLYTNWSEKKIKLNSSSNSDRVDLKKRLLDLQFRAVHVDEALKYNDPLSFLLFNLPEDDLPPFFQKRQSDSKNIIEISSLPLNVRNMIDRLMESGVSKDKVYFALEQTNHDEALAASYLTEHILSSLDKVESYSISEDESLELWNQELEGLQSVYEERIEIIEPNKIYSVVLNERLHLKLRVYKSQQYPYTIPGIIVSTFDKKYKLPNYIKQQILKKLLQYINDMSLLGNPLIYDIFEWLQDNVEKIIKNPGPLLPDESVHHSSNIQLNKNTVKDHNKSNKNKYGKRTISSIELKALSDEYSKRIKTLDYKIMQDVRANLPAWKKKSLIVDLIMSHQVVLITGETGSGKSTQVVQFLLDSLQTNGDFGNTNIICTQPRRISAIGLAERVSEERCVECGDEVGYIIRGVNKTKPSTRIKFMTTGVLVRILQNDTTFLNNTIIVIDEVHERSIDTDLIVILLKNLLSKIKNLKIVLMSATVNVDIFKNYFPKLGTCHIEGRTFPIKDYYLEDVLEMVNFKIKKPKGKYVDSDNEDDDNLLTPGADSKFFRSGQINYDLIIETVDFVHQELDKNDDDGSIIVFLPGVAEINKCCRMLSSTVTGLEVLPLHSALSPDDQKRVFKNFKSRRKVVVSTNIAETSITIDDCVCTIDTGKAKTMFYNPKDNTTRLTESFISQAESKQRRGRAGRVREGMSFKLFSRRLYEEDMVAMPAPEIKRVSLESLYLSVKSMGIKNVKEFLRTGLESPPLDALNRAEKMLQTIGLVNEYDSTLTELGKYVSLMPVMDSKHGKLLVYSIIFGCADIGILLVSLLGIGAMPFVGGSDNRDNIRQIMSKYNKKGDLLAMVEIVSKYLNIENPSEKRSYMNENYLSFNKMRELKSLTTQYYSILKDVGFLPMNYKPHYSEYLNRNSKNLDIISAILIGASYPNVASVELPDPKFLATAQGAIEKDPEATSIKYWIRNEQYIDKLDELEEEENNSTTNQKSIFDLRNSMPLPKTRAFIHPSSITFSSKNIAPEEVQLLLDNQQPILKKSTDMVALKYPFMIYNSAHTTSKLFLSNITPVNTLSVLLFGGPLHYEISEKIHSPGIILDNWLPIRTWCKNGLLIKELRNLLDESINSKLENPDYSNMKDNSKNDKAEFVLDLVEKIILME</sequence>
<feature type="domain" description="Helicase ATP-binding" evidence="8">
    <location>
        <begin position="623"/>
        <end position="790"/>
    </location>
</feature>
<dbReference type="Pfam" id="PF00270">
    <property type="entry name" value="DEAD"/>
    <property type="match status" value="1"/>
</dbReference>
<organism evidence="10 11">
    <name type="scientific">Henningerozyma blattae (strain ATCC 34711 / CBS 6284 / DSM 70876 / NBRC 10599 / NRRL Y-10934 / UCD 77-7)</name>
    <name type="common">Yeast</name>
    <name type="synonym">Tetrapisispora blattae</name>
    <dbReference type="NCBI Taxonomy" id="1071380"/>
    <lineage>
        <taxon>Eukaryota</taxon>
        <taxon>Fungi</taxon>
        <taxon>Dikarya</taxon>
        <taxon>Ascomycota</taxon>
        <taxon>Saccharomycotina</taxon>
        <taxon>Saccharomycetes</taxon>
        <taxon>Saccharomycetales</taxon>
        <taxon>Saccharomycetaceae</taxon>
        <taxon>Henningerozyma</taxon>
    </lineage>
</organism>
<feature type="region of interest" description="Disordered" evidence="5">
    <location>
        <begin position="1"/>
        <end position="61"/>
    </location>
</feature>
<dbReference type="InterPro" id="IPR035467">
    <property type="entry name" value="YLR419W-like_UBA"/>
</dbReference>
<dbReference type="Gene3D" id="3.10.110.10">
    <property type="entry name" value="Ubiquitin Conjugating Enzyme"/>
    <property type="match status" value="1"/>
</dbReference>
<dbReference type="InterPro" id="IPR006575">
    <property type="entry name" value="RWD_dom"/>
</dbReference>
<dbReference type="PANTHER" id="PTHR18934">
    <property type="entry name" value="ATP-DEPENDENT RNA HELICASE"/>
    <property type="match status" value="1"/>
</dbReference>
<proteinExistence type="predicted"/>
<dbReference type="InterPro" id="IPR007502">
    <property type="entry name" value="Helicase-assoc_dom"/>
</dbReference>
<dbReference type="CDD" id="cd14271">
    <property type="entry name" value="UBA_YLR419W_like"/>
    <property type="match status" value="1"/>
</dbReference>
<dbReference type="Proteomes" id="UP000002866">
    <property type="component" value="Chromosome 7"/>
</dbReference>
<dbReference type="Gene3D" id="3.40.50.300">
    <property type="entry name" value="P-loop containing nucleotide triphosphate hydrolases"/>
    <property type="match status" value="2"/>
</dbReference>
<dbReference type="GO" id="GO:0003723">
    <property type="term" value="F:RNA binding"/>
    <property type="evidence" value="ECO:0007669"/>
    <property type="project" value="TreeGrafter"/>
</dbReference>
<evidence type="ECO:0000259" key="9">
    <source>
        <dbReference type="PROSITE" id="PS51194"/>
    </source>
</evidence>
<gene>
    <name evidence="10" type="primary">TBLA0G02030</name>
    <name evidence="10" type="ORF">TBLA_0G02030</name>
</gene>
<dbReference type="HOGENOM" id="CLU_001832_4_0_1"/>